<feature type="domain" description="ParB-like N-terminal" evidence="1">
    <location>
        <begin position="4"/>
        <end position="57"/>
    </location>
</feature>
<dbReference type="InterPro" id="IPR003115">
    <property type="entry name" value="ParB_N"/>
</dbReference>
<name>X1ULT4_9ZZZZ</name>
<organism evidence="2">
    <name type="scientific">marine sediment metagenome</name>
    <dbReference type="NCBI Taxonomy" id="412755"/>
    <lineage>
        <taxon>unclassified sequences</taxon>
        <taxon>metagenomes</taxon>
        <taxon>ecological metagenomes</taxon>
    </lineage>
</organism>
<dbReference type="Pfam" id="PF02195">
    <property type="entry name" value="ParB_N"/>
    <property type="match status" value="1"/>
</dbReference>
<dbReference type="EMBL" id="BARW01028986">
    <property type="protein sequence ID" value="GAJ04537.1"/>
    <property type="molecule type" value="Genomic_DNA"/>
</dbReference>
<dbReference type="AlphaFoldDB" id="X1ULT4"/>
<reference evidence="2" key="1">
    <citation type="journal article" date="2014" name="Front. Microbiol.">
        <title>High frequency of phylogenetically diverse reductive dehalogenase-homologous genes in deep subseafloor sedimentary metagenomes.</title>
        <authorList>
            <person name="Kawai M."/>
            <person name="Futagami T."/>
            <person name="Toyoda A."/>
            <person name="Takaki Y."/>
            <person name="Nishi S."/>
            <person name="Hori S."/>
            <person name="Arai W."/>
            <person name="Tsubouchi T."/>
            <person name="Morono Y."/>
            <person name="Uchiyama I."/>
            <person name="Ito T."/>
            <person name="Fujiyama A."/>
            <person name="Inagaki F."/>
            <person name="Takami H."/>
        </authorList>
    </citation>
    <scope>NUCLEOTIDE SEQUENCE</scope>
    <source>
        <strain evidence="2">Expedition CK06-06</strain>
    </source>
</reference>
<sequence length="57" mass="6434">MAIIKLDPEKIKDNPYQPRSHYPTKTIAEIAHSIEQIGIIHIPTGRQVDGHYELAEG</sequence>
<gene>
    <name evidence="2" type="ORF">S12H4_46672</name>
</gene>
<feature type="non-terminal residue" evidence="2">
    <location>
        <position position="57"/>
    </location>
</feature>
<accession>X1ULT4</accession>
<evidence type="ECO:0000313" key="2">
    <source>
        <dbReference type="EMBL" id="GAJ04537.1"/>
    </source>
</evidence>
<proteinExistence type="predicted"/>
<evidence type="ECO:0000259" key="1">
    <source>
        <dbReference type="Pfam" id="PF02195"/>
    </source>
</evidence>
<comment type="caution">
    <text evidence="2">The sequence shown here is derived from an EMBL/GenBank/DDBJ whole genome shotgun (WGS) entry which is preliminary data.</text>
</comment>
<protein>
    <recommendedName>
        <fullName evidence="1">ParB-like N-terminal domain-containing protein</fullName>
    </recommendedName>
</protein>
<dbReference type="InterPro" id="IPR036086">
    <property type="entry name" value="ParB/Sulfiredoxin_sf"/>
</dbReference>
<dbReference type="SUPFAM" id="SSF110849">
    <property type="entry name" value="ParB/Sulfiredoxin"/>
    <property type="match status" value="1"/>
</dbReference>